<comment type="caution">
    <text evidence="1">The sequence shown here is derived from an EMBL/GenBank/DDBJ whole genome shotgun (WGS) entry which is preliminary data.</text>
</comment>
<dbReference type="Proteomes" id="UP000265703">
    <property type="component" value="Unassembled WGS sequence"/>
</dbReference>
<reference evidence="1 2" key="1">
    <citation type="submission" date="2018-06" db="EMBL/GenBank/DDBJ databases">
        <title>Comparative genomics reveals the genomic features of Rhizophagus irregularis, R. cerebriforme, R. diaphanum and Gigaspora rosea, and their symbiotic lifestyle signature.</title>
        <authorList>
            <person name="Morin E."/>
            <person name="San Clemente H."/>
            <person name="Chen E.C.H."/>
            <person name="De La Providencia I."/>
            <person name="Hainaut M."/>
            <person name="Kuo A."/>
            <person name="Kohler A."/>
            <person name="Murat C."/>
            <person name="Tang N."/>
            <person name="Roy S."/>
            <person name="Loubradou J."/>
            <person name="Henrissat B."/>
            <person name="Grigoriev I.V."/>
            <person name="Corradi N."/>
            <person name="Roux C."/>
            <person name="Martin F.M."/>
        </authorList>
    </citation>
    <scope>NUCLEOTIDE SEQUENCE [LARGE SCALE GENOMIC DNA]</scope>
    <source>
        <strain evidence="1 2">DAOM 227022</strain>
    </source>
</reference>
<dbReference type="OrthoDB" id="2349140at2759"/>
<proteinExistence type="predicted"/>
<name>A0A397T0C0_9GLOM</name>
<keyword evidence="2" id="KW-1185">Reference proteome</keyword>
<dbReference type="EMBL" id="QKYT01000172">
    <property type="protein sequence ID" value="RIA90759.1"/>
    <property type="molecule type" value="Genomic_DNA"/>
</dbReference>
<protein>
    <submittedName>
        <fullName evidence="1">Uncharacterized protein</fullName>
    </submittedName>
</protein>
<evidence type="ECO:0000313" key="2">
    <source>
        <dbReference type="Proteomes" id="UP000265703"/>
    </source>
</evidence>
<sequence>MITNFKMFDNKDKIAFEQDLKNISKSKKMLLDLNLELENFIKSFSTSKEYLEAYQGYLKELWNDMKIIEKKELDEWEIRRFEKVLVEVKENYEKCSFLLSSLKPKKSKK</sequence>
<accession>A0A397T0C0</accession>
<evidence type="ECO:0000313" key="1">
    <source>
        <dbReference type="EMBL" id="RIA90759.1"/>
    </source>
</evidence>
<organism evidence="1 2">
    <name type="scientific">Glomus cerebriforme</name>
    <dbReference type="NCBI Taxonomy" id="658196"/>
    <lineage>
        <taxon>Eukaryota</taxon>
        <taxon>Fungi</taxon>
        <taxon>Fungi incertae sedis</taxon>
        <taxon>Mucoromycota</taxon>
        <taxon>Glomeromycotina</taxon>
        <taxon>Glomeromycetes</taxon>
        <taxon>Glomerales</taxon>
        <taxon>Glomeraceae</taxon>
        <taxon>Glomus</taxon>
    </lineage>
</organism>
<dbReference type="AlphaFoldDB" id="A0A397T0C0"/>
<gene>
    <name evidence="1" type="ORF">C1645_769261</name>
</gene>